<reference evidence="2" key="2">
    <citation type="journal article" date="2013" name="Nat. Genet.">
        <title>The draft genomes of soft-shell turtle and green sea turtle yield insights into the development and evolution of the turtle-specific body plan.</title>
        <authorList>
            <person name="Wang Z."/>
            <person name="Pascual-Anaya J."/>
            <person name="Zadissa A."/>
            <person name="Li W."/>
            <person name="Niimura Y."/>
            <person name="Huang Z."/>
            <person name="Li C."/>
            <person name="White S."/>
            <person name="Xiong Z."/>
            <person name="Fang D."/>
            <person name="Wang B."/>
            <person name="Ming Y."/>
            <person name="Chen Y."/>
            <person name="Zheng Y."/>
            <person name="Kuraku S."/>
            <person name="Pignatelli M."/>
            <person name="Herrero J."/>
            <person name="Beal K."/>
            <person name="Nozawa M."/>
            <person name="Li Q."/>
            <person name="Wang J."/>
            <person name="Zhang H."/>
            <person name="Yu L."/>
            <person name="Shigenobu S."/>
            <person name="Wang J."/>
            <person name="Liu J."/>
            <person name="Flicek P."/>
            <person name="Searle S."/>
            <person name="Wang J."/>
            <person name="Kuratani S."/>
            <person name="Yin Y."/>
            <person name="Aken B."/>
            <person name="Zhang G."/>
            <person name="Irie N."/>
        </authorList>
    </citation>
    <scope>NUCLEOTIDE SEQUENCE [LARGE SCALE GENOMIC DNA]</scope>
    <source>
        <strain evidence="2">Daiwa-1</strain>
    </source>
</reference>
<dbReference type="GO" id="GO:0017178">
    <property type="term" value="F:diphthine-ammonia ligase activity"/>
    <property type="evidence" value="ECO:0007669"/>
    <property type="project" value="TreeGrafter"/>
</dbReference>
<dbReference type="EMBL" id="AGCU01088392">
    <property type="status" value="NOT_ANNOTATED_CDS"/>
    <property type="molecule type" value="Genomic_DNA"/>
</dbReference>
<organism evidence="1 2">
    <name type="scientific">Pelodiscus sinensis</name>
    <name type="common">Chinese softshell turtle</name>
    <name type="synonym">Trionyx sinensis</name>
    <dbReference type="NCBI Taxonomy" id="13735"/>
    <lineage>
        <taxon>Eukaryota</taxon>
        <taxon>Metazoa</taxon>
        <taxon>Chordata</taxon>
        <taxon>Craniata</taxon>
        <taxon>Vertebrata</taxon>
        <taxon>Euteleostomi</taxon>
        <taxon>Archelosauria</taxon>
        <taxon>Testudinata</taxon>
        <taxon>Testudines</taxon>
        <taxon>Cryptodira</taxon>
        <taxon>Trionychia</taxon>
        <taxon>Trionychidae</taxon>
        <taxon>Pelodiscus</taxon>
    </lineage>
</organism>
<dbReference type="CDD" id="cd06156">
    <property type="entry name" value="eu_AANH_C_2"/>
    <property type="match status" value="1"/>
</dbReference>
<keyword evidence="2" id="KW-1185">Reference proteome</keyword>
<accession>K7FV28</accession>
<dbReference type="SUPFAM" id="SSF55298">
    <property type="entry name" value="YjgF-like"/>
    <property type="match status" value="1"/>
</dbReference>
<dbReference type="EMBL" id="AGCU01088391">
    <property type="status" value="NOT_ANNOTATED_CDS"/>
    <property type="molecule type" value="Genomic_DNA"/>
</dbReference>
<dbReference type="PANTHER" id="PTHR12196">
    <property type="entry name" value="DOMAIN OF UNKNOWN FUNCTION 71 DUF71 -CONTAINING PROTEIN"/>
    <property type="match status" value="1"/>
</dbReference>
<dbReference type="OMA" id="EVIHIAC"/>
<dbReference type="GeneTree" id="ENSGT00420000029820"/>
<dbReference type="HOGENOM" id="CLU_1170349_0_0_1"/>
<dbReference type="GO" id="GO:0017183">
    <property type="term" value="P:protein histidyl modification to diphthamide"/>
    <property type="evidence" value="ECO:0007669"/>
    <property type="project" value="TreeGrafter"/>
</dbReference>
<dbReference type="InterPro" id="IPR030662">
    <property type="entry name" value="DPH6/MJ0570"/>
</dbReference>
<evidence type="ECO:0000313" key="2">
    <source>
        <dbReference type="Proteomes" id="UP000007267"/>
    </source>
</evidence>
<dbReference type="EMBL" id="AGCU01088394">
    <property type="status" value="NOT_ANNOTATED_CDS"/>
    <property type="molecule type" value="Genomic_DNA"/>
</dbReference>
<reference evidence="1" key="4">
    <citation type="submission" date="2025-09" db="UniProtKB">
        <authorList>
            <consortium name="Ensembl"/>
        </authorList>
    </citation>
    <scope>IDENTIFICATION</scope>
</reference>
<name>K7FV28_PELSI</name>
<dbReference type="Proteomes" id="UP000007267">
    <property type="component" value="Unassembled WGS sequence"/>
</dbReference>
<dbReference type="Ensembl" id="ENSPSIT00000011945.1">
    <property type="protein sequence ID" value="ENSPSIP00000011888.1"/>
    <property type="gene ID" value="ENSPSIG00000010740.1"/>
</dbReference>
<reference evidence="2" key="1">
    <citation type="submission" date="2011-10" db="EMBL/GenBank/DDBJ databases">
        <authorList>
            <consortium name="Soft-shell Turtle Genome Consortium"/>
        </authorList>
    </citation>
    <scope>NUCLEOTIDE SEQUENCE [LARGE SCALE GENOMIC DNA]</scope>
    <source>
        <strain evidence="2">Daiwa-1</strain>
    </source>
</reference>
<sequence length="237" mass="26288">MQLVGGGIQTEATVSLSHVEKVLKAMSRNTELHHILMANCYVTNSKYIPVAHAVWQKKLDELKKAEDPEMYSDLAAVYGMLTVVVVPCLPKDALIEWHVIAAVDNPPERRTFVMKMSTEDCQIECEAVESSSACSASISVRLSLISPSASSANLDRTLHNMVAVFRQAVKKLSEDCNAIPLCFRTFYKEDSFGAETLQAGLQYYLEEQLGEKTPALILVPVMDLPEKEVIHIACWLS</sequence>
<dbReference type="InterPro" id="IPR035959">
    <property type="entry name" value="RutC-like_sf"/>
</dbReference>
<dbReference type="Gene3D" id="3.30.1330.40">
    <property type="entry name" value="RutC-like"/>
    <property type="match status" value="1"/>
</dbReference>
<protein>
    <submittedName>
        <fullName evidence="1">Uncharacterized LOC102456875</fullName>
    </submittedName>
</protein>
<dbReference type="PANTHER" id="PTHR12196:SF2">
    <property type="entry name" value="DIPHTHINE--AMMONIA LIGASE"/>
    <property type="match status" value="1"/>
</dbReference>
<dbReference type="EMBL" id="AGCU01088393">
    <property type="status" value="NOT_ANNOTATED_CDS"/>
    <property type="molecule type" value="Genomic_DNA"/>
</dbReference>
<dbReference type="AlphaFoldDB" id="K7FV28"/>
<reference evidence="1" key="3">
    <citation type="submission" date="2025-08" db="UniProtKB">
        <authorList>
            <consortium name="Ensembl"/>
        </authorList>
    </citation>
    <scope>IDENTIFICATION</scope>
</reference>
<dbReference type="eggNOG" id="KOG2316">
    <property type="taxonomic scope" value="Eukaryota"/>
</dbReference>
<evidence type="ECO:0000313" key="1">
    <source>
        <dbReference type="Ensembl" id="ENSPSIP00000011888.1"/>
    </source>
</evidence>
<proteinExistence type="predicted"/>
<dbReference type="STRING" id="13735.ENSPSIP00000011888"/>
<dbReference type="EMBL" id="AGCU01088395">
    <property type="status" value="NOT_ANNOTATED_CDS"/>
    <property type="molecule type" value="Genomic_DNA"/>
</dbReference>